<feature type="domain" description="Major facilitator superfamily (MFS) profile" evidence="8">
    <location>
        <begin position="341"/>
        <end position="785"/>
    </location>
</feature>
<keyword evidence="4 7" id="KW-0812">Transmembrane</keyword>
<dbReference type="InterPro" id="IPR036259">
    <property type="entry name" value="MFS_trans_sf"/>
</dbReference>
<dbReference type="Gene3D" id="1.20.1250.20">
    <property type="entry name" value="MFS general substrate transporter like domains"/>
    <property type="match status" value="1"/>
</dbReference>
<keyword evidence="6 7" id="KW-0472">Membrane</keyword>
<name>A0A9P5H1K2_9HYPO</name>
<comment type="caution">
    <text evidence="9">The sequence shown here is derived from an EMBL/GenBank/DDBJ whole genome shotgun (WGS) entry which is preliminary data.</text>
</comment>
<dbReference type="PRINTS" id="PR00171">
    <property type="entry name" value="SUGRTRNSPORT"/>
</dbReference>
<accession>A0A9P5H1K2</accession>
<evidence type="ECO:0000256" key="2">
    <source>
        <dbReference type="ARBA" id="ARBA00010992"/>
    </source>
</evidence>
<dbReference type="PROSITE" id="PS50850">
    <property type="entry name" value="MFS"/>
    <property type="match status" value="1"/>
</dbReference>
<dbReference type="FunFam" id="1.20.1250.20:FF:000078">
    <property type="entry name" value="MFS maltose transporter, putative"/>
    <property type="match status" value="1"/>
</dbReference>
<dbReference type="Pfam" id="PF00083">
    <property type="entry name" value="Sugar_tr"/>
    <property type="match status" value="1"/>
</dbReference>
<keyword evidence="5 7" id="KW-1133">Transmembrane helix</keyword>
<dbReference type="InterPro" id="IPR029058">
    <property type="entry name" value="AB_hydrolase_fold"/>
</dbReference>
<protein>
    <recommendedName>
        <fullName evidence="8">Major facilitator superfamily (MFS) profile domain-containing protein</fullName>
    </recommendedName>
</protein>
<feature type="transmembrane region" description="Helical" evidence="7">
    <location>
        <begin position="756"/>
        <end position="779"/>
    </location>
</feature>
<evidence type="ECO:0000256" key="6">
    <source>
        <dbReference type="ARBA" id="ARBA00023136"/>
    </source>
</evidence>
<organism evidence="9 10">
    <name type="scientific">Cylindrodendrum hubeiense</name>
    <dbReference type="NCBI Taxonomy" id="595255"/>
    <lineage>
        <taxon>Eukaryota</taxon>
        <taxon>Fungi</taxon>
        <taxon>Dikarya</taxon>
        <taxon>Ascomycota</taxon>
        <taxon>Pezizomycotina</taxon>
        <taxon>Sordariomycetes</taxon>
        <taxon>Hypocreomycetidae</taxon>
        <taxon>Hypocreales</taxon>
        <taxon>Nectriaceae</taxon>
        <taxon>Cylindrodendrum</taxon>
    </lineage>
</organism>
<dbReference type="Proteomes" id="UP000722485">
    <property type="component" value="Unassembled WGS sequence"/>
</dbReference>
<feature type="transmembrane region" description="Helical" evidence="7">
    <location>
        <begin position="698"/>
        <end position="717"/>
    </location>
</feature>
<keyword evidence="3" id="KW-0813">Transport</keyword>
<dbReference type="NCBIfam" id="TIGR00879">
    <property type="entry name" value="SP"/>
    <property type="match status" value="1"/>
</dbReference>
<dbReference type="Pfam" id="PF07859">
    <property type="entry name" value="Abhydrolase_3"/>
    <property type="match status" value="1"/>
</dbReference>
<dbReference type="SUPFAM" id="SSF103473">
    <property type="entry name" value="MFS general substrate transporter"/>
    <property type="match status" value="1"/>
</dbReference>
<keyword evidence="10" id="KW-1185">Reference proteome</keyword>
<dbReference type="SUPFAM" id="SSF53474">
    <property type="entry name" value="alpha/beta-Hydrolases"/>
    <property type="match status" value="1"/>
</dbReference>
<evidence type="ECO:0000256" key="3">
    <source>
        <dbReference type="ARBA" id="ARBA00022448"/>
    </source>
</evidence>
<proteinExistence type="inferred from homology"/>
<evidence type="ECO:0000313" key="9">
    <source>
        <dbReference type="EMBL" id="KAF7546714.1"/>
    </source>
</evidence>
<feature type="transmembrane region" description="Helical" evidence="7">
    <location>
        <begin position="729"/>
        <end position="750"/>
    </location>
</feature>
<feature type="transmembrane region" description="Helical" evidence="7">
    <location>
        <begin position="630"/>
        <end position="651"/>
    </location>
</feature>
<dbReference type="OrthoDB" id="6612291at2759"/>
<feature type="transmembrane region" description="Helical" evidence="7">
    <location>
        <begin position="338"/>
        <end position="359"/>
    </location>
</feature>
<feature type="transmembrane region" description="Helical" evidence="7">
    <location>
        <begin position="393"/>
        <end position="410"/>
    </location>
</feature>
<dbReference type="InterPro" id="IPR005828">
    <property type="entry name" value="MFS_sugar_transport-like"/>
</dbReference>
<feature type="transmembrane region" description="Helical" evidence="7">
    <location>
        <begin position="422"/>
        <end position="443"/>
    </location>
</feature>
<dbReference type="InterPro" id="IPR050360">
    <property type="entry name" value="MFS_Sugar_Transporters"/>
</dbReference>
<dbReference type="Gene3D" id="3.40.50.1820">
    <property type="entry name" value="alpha/beta hydrolase"/>
    <property type="match status" value="1"/>
</dbReference>
<dbReference type="PANTHER" id="PTHR48022">
    <property type="entry name" value="PLASTIDIC GLUCOSE TRANSPORTER 4"/>
    <property type="match status" value="1"/>
</dbReference>
<dbReference type="GO" id="GO:0016020">
    <property type="term" value="C:membrane"/>
    <property type="evidence" value="ECO:0007669"/>
    <property type="project" value="UniProtKB-SubCell"/>
</dbReference>
<dbReference type="InterPro" id="IPR003663">
    <property type="entry name" value="Sugar/inositol_transpt"/>
</dbReference>
<evidence type="ECO:0000256" key="4">
    <source>
        <dbReference type="ARBA" id="ARBA00022692"/>
    </source>
</evidence>
<dbReference type="GO" id="GO:0016787">
    <property type="term" value="F:hydrolase activity"/>
    <property type="evidence" value="ECO:0007669"/>
    <property type="project" value="InterPro"/>
</dbReference>
<reference evidence="9" key="1">
    <citation type="submission" date="2020-03" db="EMBL/GenBank/DDBJ databases">
        <title>Draft Genome Sequence of Cylindrodendrum hubeiense.</title>
        <authorList>
            <person name="Buettner E."/>
            <person name="Kellner H."/>
        </authorList>
    </citation>
    <scope>NUCLEOTIDE SEQUENCE</scope>
    <source>
        <strain evidence="9">IHI 201604</strain>
    </source>
</reference>
<evidence type="ECO:0000259" key="8">
    <source>
        <dbReference type="PROSITE" id="PS50850"/>
    </source>
</evidence>
<sequence>MAPSVEKPETWAEFGHLNQEFTQMLENGVKPRFSQDNKLSSLPETRKRYHAVFEGDADAARKEAGSDVIEEEILFPVRDGSKIRALLYRPREAPADGSPLVIMIHGGGFILGNAEMETPPCIAAVKAFSCVAVSIEYRLSPEVKFPVAYEDCWDGLKWFSKNAESYGANLKKGFVLGGTSAGGHISVPLSHRARDEGLTPPLTGIYLSVTPSIVPQALTEKYKPFYRSREALKDGVTLTSKSIDLYDIAVEPDFTSPLWSPLLWPTGHANMPPTFFQVCGSDILRDEALIYERELRLEHGTKTKVIISNKATFETIEIVNTMGNIRDMDIVTHMTWPLLWVAIYCSIGGIGFGIDFGYWSGMLGMKQFKHDFGVYDPQADAYYLPSSWKSAGSGPPIAGLAIGSLISGLIGNRLGRISTFRISSYISIVGIVIQSASIGSYWQLTVGRIINSLALGIVANAVPAYLAEVSPLSIRGTLVNCYQFAIGVGAVLVNTATWGMQARSDQWAYRLVMIIQIVQPIFFVLGSFFIPESPRWLLGKGHQERAISALQTLQSGTPRELIEREAGLIAAAEEENRANFNNSWKECFIGSNLRRTLIATGVQCFKQAQGDSFMSSYSVLFFQSLGVQDVYKIMILFLLTMALSSGFGFYIPDRFGRRPILISTAALMGVCMYIVAGLKGFSLAESASATKGATAALFIWEFAMSVGWSSCVWIVTAEVPSLQLREKTMTIATFSGFCVSILITFVNPFIQDEGYGNLGACVGFLYGGFSFVAAIWAYLTLPETAFRTLEELDELFQADIPTRQFRKFISTGIGAQIAEVEAATRQSKLTDNKLD</sequence>
<gene>
    <name evidence="9" type="ORF">G7Z17_g8232</name>
</gene>
<evidence type="ECO:0000256" key="5">
    <source>
        <dbReference type="ARBA" id="ARBA00022989"/>
    </source>
</evidence>
<evidence type="ECO:0000313" key="10">
    <source>
        <dbReference type="Proteomes" id="UP000722485"/>
    </source>
</evidence>
<dbReference type="PANTHER" id="PTHR48022:SF2">
    <property type="entry name" value="PLASTIDIC GLUCOSE TRANSPORTER 4"/>
    <property type="match status" value="1"/>
</dbReference>
<comment type="similarity">
    <text evidence="2">Belongs to the major facilitator superfamily. Sugar transporter (TC 2.A.1.1) family.</text>
</comment>
<feature type="transmembrane region" description="Helical" evidence="7">
    <location>
        <begin position="660"/>
        <end position="678"/>
    </location>
</feature>
<dbReference type="EMBL" id="JAANBB010000202">
    <property type="protein sequence ID" value="KAF7546714.1"/>
    <property type="molecule type" value="Genomic_DNA"/>
</dbReference>
<dbReference type="GO" id="GO:0005351">
    <property type="term" value="F:carbohydrate:proton symporter activity"/>
    <property type="evidence" value="ECO:0007669"/>
    <property type="project" value="TreeGrafter"/>
</dbReference>
<dbReference type="AlphaFoldDB" id="A0A9P5H1K2"/>
<comment type="subcellular location">
    <subcellularLocation>
        <location evidence="1">Membrane</location>
        <topology evidence="1">Multi-pass membrane protein</topology>
    </subcellularLocation>
</comment>
<dbReference type="InterPro" id="IPR013094">
    <property type="entry name" value="AB_hydrolase_3"/>
</dbReference>
<evidence type="ECO:0000256" key="1">
    <source>
        <dbReference type="ARBA" id="ARBA00004141"/>
    </source>
</evidence>
<dbReference type="InterPro" id="IPR020846">
    <property type="entry name" value="MFS_dom"/>
</dbReference>
<feature type="transmembrane region" description="Helical" evidence="7">
    <location>
        <begin position="507"/>
        <end position="530"/>
    </location>
</feature>
<evidence type="ECO:0000256" key="7">
    <source>
        <dbReference type="SAM" id="Phobius"/>
    </source>
</evidence>